<comment type="function">
    <text evidence="3">Required for maturation of 30S ribosomal subunits.</text>
</comment>
<dbReference type="PANTHER" id="PTHR33867:SF1">
    <property type="entry name" value="RIBOSOME MATURATION FACTOR RIMP"/>
    <property type="match status" value="1"/>
</dbReference>
<feature type="region of interest" description="Disordered" evidence="4">
    <location>
        <begin position="165"/>
        <end position="192"/>
    </location>
</feature>
<dbReference type="NCBIfam" id="NF000930">
    <property type="entry name" value="PRK00092.2-2"/>
    <property type="match status" value="1"/>
</dbReference>
<dbReference type="SUPFAM" id="SSF75420">
    <property type="entry name" value="YhbC-like, N-terminal domain"/>
    <property type="match status" value="1"/>
</dbReference>
<dbReference type="EMBL" id="JBHFAB010000041">
    <property type="protein sequence ID" value="MFC1421456.1"/>
    <property type="molecule type" value="Genomic_DNA"/>
</dbReference>
<keyword evidence="2 3" id="KW-0690">Ribosome biogenesis</keyword>
<evidence type="ECO:0000259" key="5">
    <source>
        <dbReference type="Pfam" id="PF02576"/>
    </source>
</evidence>
<dbReference type="CDD" id="cd01734">
    <property type="entry name" value="YlxS_C"/>
    <property type="match status" value="1"/>
</dbReference>
<evidence type="ECO:0000256" key="3">
    <source>
        <dbReference type="HAMAP-Rule" id="MF_01077"/>
    </source>
</evidence>
<comment type="similarity">
    <text evidence="3">Belongs to the RimP family.</text>
</comment>
<dbReference type="Gene3D" id="3.30.300.70">
    <property type="entry name" value="RimP-like superfamily, N-terminal"/>
    <property type="match status" value="1"/>
</dbReference>
<evidence type="ECO:0000313" key="7">
    <source>
        <dbReference type="EMBL" id="MFC1421456.1"/>
    </source>
</evidence>
<dbReference type="Pfam" id="PF17384">
    <property type="entry name" value="DUF150_C"/>
    <property type="match status" value="1"/>
</dbReference>
<keyword evidence="8" id="KW-1185">Reference proteome</keyword>
<comment type="caution">
    <text evidence="7">The sequence shown here is derived from an EMBL/GenBank/DDBJ whole genome shotgun (WGS) entry which is preliminary data.</text>
</comment>
<dbReference type="RefSeq" id="WP_380544718.1">
    <property type="nucleotide sequence ID" value="NZ_JBHFAB010000041.1"/>
</dbReference>
<dbReference type="Proteomes" id="UP001592531">
    <property type="component" value="Unassembled WGS sequence"/>
</dbReference>
<sequence>MSTTLNDRLHVLLEPLAAEAGVDLEEVALSKVGGRRVLDVVLDADGGVDLDTVAELSRAFGALLDGPEGTAVLGDGEYRLEVGSPGAERLLTQPRHWRRARTRLVKVQPAQGAEFTGRVLESDEDGVLLEIPPVKGRGRAAERRIAFAEVAKARVQIEFNRKGLDDDDDLAEDVADEDLADDVDTDDEEEEA</sequence>
<dbReference type="InterPro" id="IPR028989">
    <property type="entry name" value="RimP_N"/>
</dbReference>
<proteinExistence type="inferred from homology"/>
<reference evidence="7 8" key="1">
    <citation type="submission" date="2024-09" db="EMBL/GenBank/DDBJ databases">
        <authorList>
            <person name="Lee S.D."/>
        </authorList>
    </citation>
    <scope>NUCLEOTIDE SEQUENCE [LARGE SCALE GENOMIC DNA]</scope>
    <source>
        <strain evidence="7 8">N8-3</strain>
    </source>
</reference>
<keyword evidence="1 3" id="KW-0963">Cytoplasm</keyword>
<feature type="domain" description="Ribosome maturation factor RimP C-terminal" evidence="6">
    <location>
        <begin position="91"/>
        <end position="159"/>
    </location>
</feature>
<comment type="subcellular location">
    <subcellularLocation>
        <location evidence="3">Cytoplasm</location>
    </subcellularLocation>
</comment>
<accession>A0ABV6W646</accession>
<organism evidence="7 8">
    <name type="scientific">Streptacidiphilus cavernicola</name>
    <dbReference type="NCBI Taxonomy" id="3342716"/>
    <lineage>
        <taxon>Bacteria</taxon>
        <taxon>Bacillati</taxon>
        <taxon>Actinomycetota</taxon>
        <taxon>Actinomycetes</taxon>
        <taxon>Kitasatosporales</taxon>
        <taxon>Streptomycetaceae</taxon>
        <taxon>Streptacidiphilus</taxon>
    </lineage>
</organism>
<gene>
    <name evidence="3 7" type="primary">rimP</name>
    <name evidence="7" type="ORF">ACEZDE_33155</name>
</gene>
<feature type="domain" description="Ribosome maturation factor RimP N-terminal" evidence="5">
    <location>
        <begin position="12"/>
        <end position="88"/>
    </location>
</feature>
<evidence type="ECO:0000256" key="1">
    <source>
        <dbReference type="ARBA" id="ARBA00022490"/>
    </source>
</evidence>
<dbReference type="InterPro" id="IPR028998">
    <property type="entry name" value="RimP_C"/>
</dbReference>
<dbReference type="InterPro" id="IPR035956">
    <property type="entry name" value="RimP_N_sf"/>
</dbReference>
<protein>
    <recommendedName>
        <fullName evidence="3">Ribosome maturation factor RimP</fullName>
    </recommendedName>
</protein>
<dbReference type="PANTHER" id="PTHR33867">
    <property type="entry name" value="RIBOSOME MATURATION FACTOR RIMP"/>
    <property type="match status" value="1"/>
</dbReference>
<evidence type="ECO:0000256" key="2">
    <source>
        <dbReference type="ARBA" id="ARBA00022517"/>
    </source>
</evidence>
<evidence type="ECO:0000256" key="4">
    <source>
        <dbReference type="SAM" id="MobiDB-lite"/>
    </source>
</evidence>
<dbReference type="Pfam" id="PF02576">
    <property type="entry name" value="RimP_N"/>
    <property type="match status" value="1"/>
</dbReference>
<dbReference type="InterPro" id="IPR003728">
    <property type="entry name" value="Ribosome_maturation_RimP"/>
</dbReference>
<dbReference type="HAMAP" id="MF_01077">
    <property type="entry name" value="RimP"/>
    <property type="match status" value="1"/>
</dbReference>
<evidence type="ECO:0000313" key="8">
    <source>
        <dbReference type="Proteomes" id="UP001592531"/>
    </source>
</evidence>
<name>A0ABV6W646_9ACTN</name>
<evidence type="ECO:0000259" key="6">
    <source>
        <dbReference type="Pfam" id="PF17384"/>
    </source>
</evidence>